<dbReference type="InterPro" id="IPR021861">
    <property type="entry name" value="THO_THOC1"/>
</dbReference>
<dbReference type="PANTHER" id="PTHR13265:SF0">
    <property type="entry name" value="HPR1"/>
    <property type="match status" value="1"/>
</dbReference>
<protein>
    <submittedName>
        <fullName evidence="1">THO complex subunit 1 transcription elongation factor-domain-containing protein</fullName>
    </submittedName>
</protein>
<dbReference type="EMBL" id="MU069479">
    <property type="protein sequence ID" value="KAF5841715.1"/>
    <property type="molecule type" value="Genomic_DNA"/>
</dbReference>
<keyword evidence="2" id="KW-1185">Reference proteome</keyword>
<reference evidence="1" key="1">
    <citation type="submission" date="2017-08" db="EMBL/GenBank/DDBJ databases">
        <authorList>
            <person name="Polle J.E."/>
            <person name="Barry K."/>
            <person name="Cushman J."/>
            <person name="Schmutz J."/>
            <person name="Tran D."/>
            <person name="Hathwaick L.T."/>
            <person name="Yim W.C."/>
            <person name="Jenkins J."/>
            <person name="Mckie-Krisberg Z.M."/>
            <person name="Prochnik S."/>
            <person name="Lindquist E."/>
            <person name="Dockter R.B."/>
            <person name="Adam C."/>
            <person name="Molina H."/>
            <person name="Bunkerborg J."/>
            <person name="Jin E."/>
            <person name="Buchheim M."/>
            <person name="Magnuson J."/>
        </authorList>
    </citation>
    <scope>NUCLEOTIDE SEQUENCE</scope>
    <source>
        <strain evidence="1">CCAP 19/18</strain>
    </source>
</reference>
<evidence type="ECO:0000313" key="2">
    <source>
        <dbReference type="Proteomes" id="UP000815325"/>
    </source>
</evidence>
<keyword evidence="1" id="KW-0251">Elongation factor</keyword>
<keyword evidence="1" id="KW-0648">Protein biosynthesis</keyword>
<gene>
    <name evidence="1" type="ORF">DUNSADRAFT_11689</name>
</gene>
<organism evidence="1 2">
    <name type="scientific">Dunaliella salina</name>
    <name type="common">Green alga</name>
    <name type="synonym">Protococcus salinus</name>
    <dbReference type="NCBI Taxonomy" id="3046"/>
    <lineage>
        <taxon>Eukaryota</taxon>
        <taxon>Viridiplantae</taxon>
        <taxon>Chlorophyta</taxon>
        <taxon>core chlorophytes</taxon>
        <taxon>Chlorophyceae</taxon>
        <taxon>CS clade</taxon>
        <taxon>Chlamydomonadales</taxon>
        <taxon>Dunaliellaceae</taxon>
        <taxon>Dunaliella</taxon>
    </lineage>
</organism>
<evidence type="ECO:0000313" key="1">
    <source>
        <dbReference type="EMBL" id="KAF5841715.1"/>
    </source>
</evidence>
<dbReference type="Pfam" id="PF11957">
    <property type="entry name" value="efThoc1"/>
    <property type="match status" value="1"/>
</dbReference>
<name>A0ABQ7H4D5_DUNSA</name>
<proteinExistence type="predicted"/>
<dbReference type="GO" id="GO:0003746">
    <property type="term" value="F:translation elongation factor activity"/>
    <property type="evidence" value="ECO:0007669"/>
    <property type="project" value="UniProtKB-KW"/>
</dbReference>
<dbReference type="Proteomes" id="UP000815325">
    <property type="component" value="Unassembled WGS sequence"/>
</dbReference>
<comment type="caution">
    <text evidence="1">The sequence shown here is derived from an EMBL/GenBank/DDBJ whole genome shotgun (WGS) entry which is preliminary data.</text>
</comment>
<accession>A0ABQ7H4D5</accession>
<sequence length="375" mass="41031">MFQQCLTGSAAPCILPVDAQIENWCDVTYYCDGAPHAGPTAPPIRLVEIASYCKLIEDLLELGTIQDNMGVFMHIEHLMVELMSKEVGTASPARLCILRSCNNLLRRLSKSQDLQLCGRILVFIARIYPLGDKSGVNLQGTVNSGLSLPIDEVSPGDKDSNGEPIDAKLYTTFWGLQNVFKNPQSILQQSVWAKAVQDMSLVLEEMDKKKVTVKAGYSFSQAPTQQGAEGAAGAADAHTTSTVKYLSSSKLFGLQMRDASFRRQFLVQCAALLHCTQKPGKLVEKVASSSSTFEGAQELSNRVFAAMAKTEECGADFANAVRHILKHEDEWVSAIRGEGAVHRLAVSRFDRRPPFTCYLVTLQVLCTLPVVSQVL</sequence>
<dbReference type="PANTHER" id="PTHR13265">
    <property type="entry name" value="THO COMPLEX SUBUNIT 1"/>
    <property type="match status" value="1"/>
</dbReference>